<name>A0A1J5GIG1_9BACT</name>
<protein>
    <recommendedName>
        <fullName evidence="4">HTH gntR-type domain-containing protein</fullName>
    </recommendedName>
</protein>
<dbReference type="InterPro" id="IPR036388">
    <property type="entry name" value="WH-like_DNA-bd_sf"/>
</dbReference>
<dbReference type="InterPro" id="IPR036390">
    <property type="entry name" value="WH_DNA-bd_sf"/>
</dbReference>
<dbReference type="PROSITE" id="PS50949">
    <property type="entry name" value="HTH_GNTR"/>
    <property type="match status" value="1"/>
</dbReference>
<gene>
    <name evidence="5" type="ORF">AUK42_02695</name>
</gene>
<dbReference type="Gene3D" id="1.10.10.10">
    <property type="entry name" value="Winged helix-like DNA-binding domain superfamily/Winged helix DNA-binding domain"/>
    <property type="match status" value="1"/>
</dbReference>
<dbReference type="EMBL" id="MNYY01000053">
    <property type="protein sequence ID" value="OIP72060.1"/>
    <property type="molecule type" value="Genomic_DNA"/>
</dbReference>
<dbReference type="AlphaFoldDB" id="A0A1J5GIG1"/>
<dbReference type="PRINTS" id="PR00035">
    <property type="entry name" value="HTHGNTR"/>
</dbReference>
<dbReference type="Proteomes" id="UP000182763">
    <property type="component" value="Unassembled WGS sequence"/>
</dbReference>
<keyword evidence="2" id="KW-0238">DNA-binding</keyword>
<dbReference type="CDD" id="cd07377">
    <property type="entry name" value="WHTH_GntR"/>
    <property type="match status" value="1"/>
</dbReference>
<dbReference type="SMART" id="SM00345">
    <property type="entry name" value="HTH_GNTR"/>
    <property type="match status" value="1"/>
</dbReference>
<keyword evidence="3" id="KW-0804">Transcription</keyword>
<reference evidence="5 6" key="1">
    <citation type="journal article" date="2016" name="Environ. Microbiol.">
        <title>Genomic resolution of a cold subsurface aquifer community provides metabolic insights for novel microbes adapted to high CO concentrations.</title>
        <authorList>
            <person name="Probst A.J."/>
            <person name="Castelle C.J."/>
            <person name="Singh A."/>
            <person name="Brown C.T."/>
            <person name="Anantharaman K."/>
            <person name="Sharon I."/>
            <person name="Hug L.A."/>
            <person name="Burstein D."/>
            <person name="Emerson J.B."/>
            <person name="Thomas B.C."/>
            <person name="Banfield J.F."/>
        </authorList>
    </citation>
    <scope>NUCLEOTIDE SEQUENCE [LARGE SCALE GENOMIC DNA]</scope>
    <source>
        <strain evidence="5">CG2_30_33_13</strain>
    </source>
</reference>
<keyword evidence="1" id="KW-0805">Transcription regulation</keyword>
<evidence type="ECO:0000313" key="6">
    <source>
        <dbReference type="Proteomes" id="UP000182763"/>
    </source>
</evidence>
<sequence>MKIEIDKKSGIPLYLQIKQQIKKILEEGKLKKGEQLPTERDLSERLGVSRNTVSMAYKELVLEDMILSTPGRGTFPSPGPRISNQHKLKGNNTRIKLIEIIDFAINEALELNFELDEFKKIINNRIEEKERLLKNINIAFIECNYEQLHFFSKGLELGTGIAIIPILIDEIYLKPDEFKERLKSIDLVVTTFFHFEEVKNYLSDQKQRVLAIALDPQMETMVNIARLSSKDKKIGLVCITDKFAQRVFQSIRKAGIKCLSFKFATFNSKDELKKFLADLDIIITSPGRKKEVEKLISPQTPLIEFIYVPDKGSINMLKLAILDLKSEGGRIEKK</sequence>
<evidence type="ECO:0000256" key="2">
    <source>
        <dbReference type="ARBA" id="ARBA00023125"/>
    </source>
</evidence>
<accession>A0A1J5GIG1</accession>
<organism evidence="5 6">
    <name type="scientific">Candidatus Infernicultor aquiphilus</name>
    <dbReference type="NCBI Taxonomy" id="1805029"/>
    <lineage>
        <taxon>Bacteria</taxon>
        <taxon>Pseudomonadati</taxon>
        <taxon>Atribacterota</taxon>
        <taxon>Candidatus Phoenicimicrobiia</taxon>
        <taxon>Candidatus Pheonicimicrobiales</taxon>
        <taxon>Candidatus Phoenicimicrobiaceae</taxon>
        <taxon>Candidatus Infernicultor</taxon>
    </lineage>
</organism>
<proteinExistence type="predicted"/>
<dbReference type="GO" id="GO:0003677">
    <property type="term" value="F:DNA binding"/>
    <property type="evidence" value="ECO:0007669"/>
    <property type="project" value="UniProtKB-KW"/>
</dbReference>
<dbReference type="STRING" id="1805029.AUK42_02695"/>
<dbReference type="Pfam" id="PF00392">
    <property type="entry name" value="GntR"/>
    <property type="match status" value="1"/>
</dbReference>
<dbReference type="InterPro" id="IPR000524">
    <property type="entry name" value="Tscrpt_reg_HTH_GntR"/>
</dbReference>
<evidence type="ECO:0000259" key="4">
    <source>
        <dbReference type="PROSITE" id="PS50949"/>
    </source>
</evidence>
<dbReference type="GO" id="GO:0003700">
    <property type="term" value="F:DNA-binding transcription factor activity"/>
    <property type="evidence" value="ECO:0007669"/>
    <property type="project" value="InterPro"/>
</dbReference>
<dbReference type="SUPFAM" id="SSF46785">
    <property type="entry name" value="Winged helix' DNA-binding domain"/>
    <property type="match status" value="1"/>
</dbReference>
<evidence type="ECO:0000256" key="1">
    <source>
        <dbReference type="ARBA" id="ARBA00023015"/>
    </source>
</evidence>
<evidence type="ECO:0000256" key="3">
    <source>
        <dbReference type="ARBA" id="ARBA00023163"/>
    </source>
</evidence>
<dbReference type="PANTHER" id="PTHR38445">
    <property type="entry name" value="HTH-TYPE TRANSCRIPTIONAL REPRESSOR YTRA"/>
    <property type="match status" value="1"/>
</dbReference>
<dbReference type="PANTHER" id="PTHR38445:SF7">
    <property type="entry name" value="GNTR-FAMILY TRANSCRIPTIONAL REGULATOR"/>
    <property type="match status" value="1"/>
</dbReference>
<evidence type="ECO:0000313" key="5">
    <source>
        <dbReference type="EMBL" id="OIP72060.1"/>
    </source>
</evidence>
<feature type="domain" description="HTH gntR-type" evidence="4">
    <location>
        <begin position="11"/>
        <end position="79"/>
    </location>
</feature>
<comment type="caution">
    <text evidence="5">The sequence shown here is derived from an EMBL/GenBank/DDBJ whole genome shotgun (WGS) entry which is preliminary data.</text>
</comment>